<evidence type="ECO:0000313" key="2">
    <source>
        <dbReference type="EMBL" id="SHF86358.1"/>
    </source>
</evidence>
<dbReference type="RefSeq" id="WP_073484351.1">
    <property type="nucleotide sequence ID" value="NZ_FQVN01000005.1"/>
</dbReference>
<proteinExistence type="predicted"/>
<dbReference type="InterPro" id="IPR046032">
    <property type="entry name" value="DUF5990"/>
</dbReference>
<dbReference type="OrthoDB" id="3783022at2"/>
<dbReference type="EMBL" id="EF032505">
    <property type="protein sequence ID" value="ABL74958.1"/>
    <property type="molecule type" value="Genomic_DNA"/>
</dbReference>
<reference evidence="2 3" key="2">
    <citation type="submission" date="2016-11" db="EMBL/GenBank/DDBJ databases">
        <authorList>
            <person name="Jaros S."/>
            <person name="Januszkiewicz K."/>
            <person name="Wedrychowicz H."/>
        </authorList>
    </citation>
    <scope>NUCLEOTIDE SEQUENCE [LARGE SCALE GENOMIC DNA]</scope>
    <source>
        <strain evidence="2 3">DSM 44523</strain>
    </source>
</reference>
<evidence type="ECO:0000313" key="3">
    <source>
        <dbReference type="Proteomes" id="UP000184501"/>
    </source>
</evidence>
<dbReference type="STRING" id="2017.SAMN05444320_105268"/>
<dbReference type="Pfam" id="PF19452">
    <property type="entry name" value="DUF5990"/>
    <property type="match status" value="1"/>
</dbReference>
<sequence>MTTDERTVRVEVVWREPVDEGEVGLQDKSGELVAGTPQSDGSVRYEVDVPVRPRRGGGGLDFAGPHVHGSAGERFLYLSFRRPGEAAWFRRSKILLPESAPESAATLRATVVDVSGSRAGLDPAGWVEA</sequence>
<protein>
    <submittedName>
        <fullName evidence="1">Tlm Orf7</fullName>
    </submittedName>
</protein>
<accession>A4KUD0</accession>
<name>A4KUD0_STRHI</name>
<evidence type="ECO:0000313" key="1">
    <source>
        <dbReference type="EMBL" id="ABL74958.1"/>
    </source>
</evidence>
<organism evidence="1">
    <name type="scientific">Streptoalloteichus hindustanus</name>
    <dbReference type="NCBI Taxonomy" id="2017"/>
    <lineage>
        <taxon>Bacteria</taxon>
        <taxon>Bacillati</taxon>
        <taxon>Actinomycetota</taxon>
        <taxon>Actinomycetes</taxon>
        <taxon>Pseudonocardiales</taxon>
        <taxon>Pseudonocardiaceae</taxon>
        <taxon>Streptoalloteichus</taxon>
    </lineage>
</organism>
<keyword evidence="3" id="KW-1185">Reference proteome</keyword>
<gene>
    <name evidence="2" type="ORF">SAMN05444320_105268</name>
</gene>
<dbReference type="EMBL" id="FQVN01000005">
    <property type="protein sequence ID" value="SHF86358.1"/>
    <property type="molecule type" value="Genomic_DNA"/>
</dbReference>
<reference evidence="1" key="1">
    <citation type="journal article" date="2007" name="Mol. Biosyst.">
        <title>The tallysomycin biosynthetic gene cluster from Streptoalloteichus hindustanus E465-94 ATCC 31158 unveiling new insights into the biosynthesis of the bleomycin family of antitumor antibiotics.</title>
        <authorList>
            <person name="Tao M."/>
            <person name="Wang L."/>
            <person name="Wendt-Pienkowski E."/>
            <person name="George N.P."/>
            <person name="Galm U."/>
            <person name="Zhang G."/>
            <person name="Coughlin J.M."/>
            <person name="Shen B."/>
        </authorList>
    </citation>
    <scope>NUCLEOTIDE SEQUENCE</scope>
    <source>
        <strain evidence="1">ATCC 31158</strain>
    </source>
</reference>
<dbReference type="Proteomes" id="UP000184501">
    <property type="component" value="Unassembled WGS sequence"/>
</dbReference>
<dbReference type="AlphaFoldDB" id="A4KUD0"/>